<keyword evidence="3" id="KW-1185">Reference proteome</keyword>
<dbReference type="Proteomes" id="UP000198397">
    <property type="component" value="Unassembled WGS sequence"/>
</dbReference>
<dbReference type="EMBL" id="FZNQ01000029">
    <property type="protein sequence ID" value="SNR65481.1"/>
    <property type="molecule type" value="Genomic_DNA"/>
</dbReference>
<evidence type="ECO:0000256" key="1">
    <source>
        <dbReference type="SAM" id="MobiDB-lite"/>
    </source>
</evidence>
<evidence type="ECO:0000313" key="2">
    <source>
        <dbReference type="EMBL" id="SNR65481.1"/>
    </source>
</evidence>
<accession>A0A238Y3W3</accession>
<sequence length="304" mass="34333">MADIDRPIHVDRRVSLRTPRSDRLQSRTVWLWDTRPLQARWQLSYHEFERAREDGLFGIHALELDDIPVPDGDVLVDVRYVGDEELPRNNKAIRTHFTDPDGVLRATESWEATGVRQAPRPPDGRRGTSRDTSGDNEPQRVQMRELSIESVRSPALSPQEREAADTKAYSAIGDITEELIEPVVDHLETENRPFEVVDDGAAISLTATIDGHEWEVRIEIAEDADGCVITSIHPEPLSGTRREEVADQLQEYNETVNRGGFEIDSEGGTVRFRTPVHPITESVGDALSENVTAMAEWYHLLSRK</sequence>
<evidence type="ECO:0000313" key="3">
    <source>
        <dbReference type="Proteomes" id="UP000198397"/>
    </source>
</evidence>
<dbReference type="AlphaFoldDB" id="A0A238Y3W3"/>
<name>A0A238Y3W3_HALVU</name>
<evidence type="ECO:0008006" key="4">
    <source>
        <dbReference type="Google" id="ProtNLM"/>
    </source>
</evidence>
<organism evidence="2 3">
    <name type="scientific">Halorubrum vacuolatum</name>
    <name type="common">Natronobacterium vacuolatum</name>
    <dbReference type="NCBI Taxonomy" id="63740"/>
    <lineage>
        <taxon>Archaea</taxon>
        <taxon>Methanobacteriati</taxon>
        <taxon>Methanobacteriota</taxon>
        <taxon>Stenosarchaea group</taxon>
        <taxon>Halobacteria</taxon>
        <taxon>Halobacteriales</taxon>
        <taxon>Haloferacaceae</taxon>
        <taxon>Halorubrum</taxon>
    </lineage>
</organism>
<dbReference type="RefSeq" id="WP_089385915.1">
    <property type="nucleotide sequence ID" value="NZ_FZNQ01000029.1"/>
</dbReference>
<reference evidence="2 3" key="1">
    <citation type="submission" date="2017-06" db="EMBL/GenBank/DDBJ databases">
        <authorList>
            <person name="Kim H.J."/>
            <person name="Triplett B.A."/>
        </authorList>
    </citation>
    <scope>NUCLEOTIDE SEQUENCE [LARGE SCALE GENOMIC DNA]</scope>
    <source>
        <strain evidence="2 3">DSM 8800</strain>
    </source>
</reference>
<feature type="region of interest" description="Disordered" evidence="1">
    <location>
        <begin position="107"/>
        <end position="164"/>
    </location>
</feature>
<gene>
    <name evidence="2" type="ORF">SAMN06264855_1294</name>
</gene>
<feature type="compositionally biased region" description="Basic and acidic residues" evidence="1">
    <location>
        <begin position="122"/>
        <end position="133"/>
    </location>
</feature>
<proteinExistence type="predicted"/>
<protein>
    <recommendedName>
        <fullName evidence="4">Sensory transduction regulator</fullName>
    </recommendedName>
</protein>